<evidence type="ECO:0000313" key="2">
    <source>
        <dbReference type="EMBL" id="TPG15071.1"/>
    </source>
</evidence>
<organism evidence="2 3">
    <name type="scientific">Pedococcus bigeumensis</name>
    <dbReference type="NCBI Taxonomy" id="433644"/>
    <lineage>
        <taxon>Bacteria</taxon>
        <taxon>Bacillati</taxon>
        <taxon>Actinomycetota</taxon>
        <taxon>Actinomycetes</taxon>
        <taxon>Micrococcales</taxon>
        <taxon>Intrasporangiaceae</taxon>
        <taxon>Pedococcus</taxon>
    </lineage>
</organism>
<keyword evidence="3" id="KW-1185">Reference proteome</keyword>
<proteinExistence type="predicted"/>
<name>A0A502CTL3_9MICO</name>
<dbReference type="Proteomes" id="UP000317722">
    <property type="component" value="Unassembled WGS sequence"/>
</dbReference>
<comment type="caution">
    <text evidence="2">The sequence shown here is derived from an EMBL/GenBank/DDBJ whole genome shotgun (WGS) entry which is preliminary data.</text>
</comment>
<keyword evidence="1" id="KW-0812">Transmembrane</keyword>
<keyword evidence="1" id="KW-0472">Membrane</keyword>
<accession>A0A502CTL3</accession>
<dbReference type="AlphaFoldDB" id="A0A502CTL3"/>
<gene>
    <name evidence="2" type="ORF">EAH86_16250</name>
</gene>
<dbReference type="EMBL" id="RCZM01000005">
    <property type="protein sequence ID" value="TPG15071.1"/>
    <property type="molecule type" value="Genomic_DNA"/>
</dbReference>
<evidence type="ECO:0000313" key="3">
    <source>
        <dbReference type="Proteomes" id="UP000317722"/>
    </source>
</evidence>
<reference evidence="2 3" key="1">
    <citation type="journal article" date="2019" name="Environ. Microbiol.">
        <title>Species interactions and distinct microbial communities in high Arctic permafrost affected cryosols are associated with the CH4 and CO2 gas fluxes.</title>
        <authorList>
            <person name="Altshuler I."/>
            <person name="Hamel J."/>
            <person name="Turney S."/>
            <person name="Magnuson E."/>
            <person name="Levesque R."/>
            <person name="Greer C."/>
            <person name="Whyte L.G."/>
        </authorList>
    </citation>
    <scope>NUCLEOTIDE SEQUENCE [LARGE SCALE GENOMIC DNA]</scope>
    <source>
        <strain evidence="2 3">S9.3A</strain>
    </source>
</reference>
<sequence length="76" mass="8220">MCPSDVHTDDRTPTTTDQGDDMQRVKKILLWVLVAFAAYAIFTSPDQAADIVKTSGSMLGDGAKNIGNFFDALLGR</sequence>
<evidence type="ECO:0000256" key="1">
    <source>
        <dbReference type="SAM" id="Phobius"/>
    </source>
</evidence>
<feature type="transmembrane region" description="Helical" evidence="1">
    <location>
        <begin position="28"/>
        <end position="45"/>
    </location>
</feature>
<protein>
    <submittedName>
        <fullName evidence="2">Uncharacterized protein</fullName>
    </submittedName>
</protein>
<keyword evidence="1" id="KW-1133">Transmembrane helix</keyword>